<evidence type="ECO:0008006" key="3">
    <source>
        <dbReference type="Google" id="ProtNLM"/>
    </source>
</evidence>
<gene>
    <name evidence="1" type="ORF">PENTCL1PPCAC_25349</name>
</gene>
<proteinExistence type="predicted"/>
<protein>
    <recommendedName>
        <fullName evidence="3">DNA-directed DNA polymerase</fullName>
    </recommendedName>
</protein>
<accession>A0AAV5U9X7</accession>
<feature type="non-terminal residue" evidence="1">
    <location>
        <position position="1"/>
    </location>
</feature>
<dbReference type="PANTHER" id="PTHR33568:SF3">
    <property type="entry name" value="DNA-DIRECTED DNA POLYMERASE"/>
    <property type="match status" value="1"/>
</dbReference>
<dbReference type="PANTHER" id="PTHR33568">
    <property type="entry name" value="DNA POLYMERASE"/>
    <property type="match status" value="1"/>
</dbReference>
<dbReference type="EMBL" id="BTSX01000006">
    <property type="protein sequence ID" value="GMT03175.1"/>
    <property type="molecule type" value="Genomic_DNA"/>
</dbReference>
<sequence length="252" mass="29379">FINLISYFKEFCFREQLECYCLSDVLLLHEGVRRFDEDCFASTGVRVFHESRTCASAAMKVFRRVFLTENTLAIEMKEAVKENQSRMALKYLSWLRHSTGEAIQDARNGGEYQILGTKYRVDGFVKVERGRSKVDEIFGDYYHACDCRYEDLHTVLGLSAYEIRSRDRKRLAAISVDHDVTVIRECEIRKMPKDDPNGLMASYYDNLDLQDPLKVEVSGGRTEVFKILYDCEDEEEIVYLDFCSLYPTCNKY</sequence>
<dbReference type="InterPro" id="IPR043502">
    <property type="entry name" value="DNA/RNA_pol_sf"/>
</dbReference>
<dbReference type="AlphaFoldDB" id="A0AAV5U9X7"/>
<comment type="caution">
    <text evidence="1">The sequence shown here is derived from an EMBL/GenBank/DDBJ whole genome shotgun (WGS) entry which is preliminary data.</text>
</comment>
<evidence type="ECO:0000313" key="2">
    <source>
        <dbReference type="Proteomes" id="UP001432027"/>
    </source>
</evidence>
<dbReference type="Proteomes" id="UP001432027">
    <property type="component" value="Unassembled WGS sequence"/>
</dbReference>
<keyword evidence="2" id="KW-1185">Reference proteome</keyword>
<organism evidence="1 2">
    <name type="scientific">Pristionchus entomophagus</name>
    <dbReference type="NCBI Taxonomy" id="358040"/>
    <lineage>
        <taxon>Eukaryota</taxon>
        <taxon>Metazoa</taxon>
        <taxon>Ecdysozoa</taxon>
        <taxon>Nematoda</taxon>
        <taxon>Chromadorea</taxon>
        <taxon>Rhabditida</taxon>
        <taxon>Rhabditina</taxon>
        <taxon>Diplogasteromorpha</taxon>
        <taxon>Diplogasteroidea</taxon>
        <taxon>Neodiplogasteridae</taxon>
        <taxon>Pristionchus</taxon>
    </lineage>
</organism>
<reference evidence="1" key="1">
    <citation type="submission" date="2023-10" db="EMBL/GenBank/DDBJ databases">
        <title>Genome assembly of Pristionchus species.</title>
        <authorList>
            <person name="Yoshida K."/>
            <person name="Sommer R.J."/>
        </authorList>
    </citation>
    <scope>NUCLEOTIDE SEQUENCE</scope>
    <source>
        <strain evidence="1">RS0144</strain>
    </source>
</reference>
<evidence type="ECO:0000313" key="1">
    <source>
        <dbReference type="EMBL" id="GMT03175.1"/>
    </source>
</evidence>
<dbReference type="SUPFAM" id="SSF56672">
    <property type="entry name" value="DNA/RNA polymerases"/>
    <property type="match status" value="1"/>
</dbReference>
<name>A0AAV5U9X7_9BILA</name>